<feature type="domain" description="EamA" evidence="2">
    <location>
        <begin position="11"/>
        <end position="141"/>
    </location>
</feature>
<feature type="transmembrane region" description="Helical" evidence="1">
    <location>
        <begin position="183"/>
        <end position="206"/>
    </location>
</feature>
<feature type="transmembrane region" description="Helical" evidence="1">
    <location>
        <begin position="40"/>
        <end position="59"/>
    </location>
</feature>
<dbReference type="AlphaFoldDB" id="A0A255Y792"/>
<sequence>MSGQPPSRLSAIILVLAGIGALCVLDALMKWLALRHGAPLATFGRYASGSIIALAVWQWQGRPWVAPGGLKPNVVRGSLLAVMALAFFWSITQLPLALVLTLTFVGPLVGPFMARLYLGEPVQPRYVAAGAMGFAGVLVTVGGMPQLSGTSLLAALAAVGAAILYAASAVIMRSRAAADGATVITLIAAVVPMLWLSPVAITAAAVPGWTDLAWMMATGLAGNIGVQLMARGYVHLEVQVSAVMEYSALPWAALFGWLLFDEAVAASTLAGAAIIAGACLWAAKAPKPAPKALSATPPAPVP</sequence>
<evidence type="ECO:0000256" key="1">
    <source>
        <dbReference type="SAM" id="Phobius"/>
    </source>
</evidence>
<feature type="transmembrane region" description="Helical" evidence="1">
    <location>
        <begin position="126"/>
        <end position="145"/>
    </location>
</feature>
<protein>
    <recommendedName>
        <fullName evidence="2">EamA domain-containing protein</fullName>
    </recommendedName>
</protein>
<dbReference type="SUPFAM" id="SSF103481">
    <property type="entry name" value="Multidrug resistance efflux transporter EmrE"/>
    <property type="match status" value="2"/>
</dbReference>
<dbReference type="GO" id="GO:0016020">
    <property type="term" value="C:membrane"/>
    <property type="evidence" value="ECO:0007669"/>
    <property type="project" value="InterPro"/>
</dbReference>
<evidence type="ECO:0000313" key="4">
    <source>
        <dbReference type="Proteomes" id="UP000216991"/>
    </source>
</evidence>
<dbReference type="EMBL" id="NOXT01000125">
    <property type="protein sequence ID" value="OYQ24310.1"/>
    <property type="molecule type" value="Genomic_DNA"/>
</dbReference>
<dbReference type="InterPro" id="IPR000620">
    <property type="entry name" value="EamA_dom"/>
</dbReference>
<gene>
    <name evidence="3" type="ORF">CHU93_15845</name>
</gene>
<evidence type="ECO:0000259" key="2">
    <source>
        <dbReference type="Pfam" id="PF00892"/>
    </source>
</evidence>
<reference evidence="3 4" key="1">
    <citation type="submission" date="2017-07" db="EMBL/GenBank/DDBJ databases">
        <title>Sandarakinorhabdus cyanobacteriorum sp. nov., a novel bacterium isolated from cyanobacterial aggregates in a eutrophic lake.</title>
        <authorList>
            <person name="Cai H."/>
        </authorList>
    </citation>
    <scope>NUCLEOTIDE SEQUENCE [LARGE SCALE GENOMIC DNA]</scope>
    <source>
        <strain evidence="3 4">TH057</strain>
    </source>
</reference>
<comment type="caution">
    <text evidence="3">The sequence shown here is derived from an EMBL/GenBank/DDBJ whole genome shotgun (WGS) entry which is preliminary data.</text>
</comment>
<feature type="transmembrane region" description="Helical" evidence="1">
    <location>
        <begin position="12"/>
        <end position="33"/>
    </location>
</feature>
<evidence type="ECO:0000313" key="3">
    <source>
        <dbReference type="EMBL" id="OYQ24310.1"/>
    </source>
</evidence>
<proteinExistence type="predicted"/>
<dbReference type="PANTHER" id="PTHR22911">
    <property type="entry name" value="ACYL-MALONYL CONDENSING ENZYME-RELATED"/>
    <property type="match status" value="1"/>
</dbReference>
<dbReference type="Pfam" id="PF00892">
    <property type="entry name" value="EamA"/>
    <property type="match status" value="1"/>
</dbReference>
<keyword evidence="4" id="KW-1185">Reference proteome</keyword>
<dbReference type="OrthoDB" id="7818056at2"/>
<feature type="transmembrane region" description="Helical" evidence="1">
    <location>
        <begin position="151"/>
        <end position="171"/>
    </location>
</feature>
<feature type="transmembrane region" description="Helical" evidence="1">
    <location>
        <begin position="266"/>
        <end position="283"/>
    </location>
</feature>
<keyword evidence="1" id="KW-0472">Membrane</keyword>
<dbReference type="RefSeq" id="WP_094475117.1">
    <property type="nucleotide sequence ID" value="NZ_NOXT01000125.1"/>
</dbReference>
<accession>A0A255Y792</accession>
<name>A0A255Y792_9SPHN</name>
<keyword evidence="1" id="KW-0812">Transmembrane</keyword>
<keyword evidence="1" id="KW-1133">Transmembrane helix</keyword>
<organism evidence="3 4">
    <name type="scientific">Sandarakinorhabdus cyanobacteriorum</name>
    <dbReference type="NCBI Taxonomy" id="1981098"/>
    <lineage>
        <taxon>Bacteria</taxon>
        <taxon>Pseudomonadati</taxon>
        <taxon>Pseudomonadota</taxon>
        <taxon>Alphaproteobacteria</taxon>
        <taxon>Sphingomonadales</taxon>
        <taxon>Sphingosinicellaceae</taxon>
        <taxon>Sandarakinorhabdus</taxon>
    </lineage>
</organism>
<feature type="transmembrane region" description="Helical" evidence="1">
    <location>
        <begin position="79"/>
        <end position="105"/>
    </location>
</feature>
<dbReference type="PANTHER" id="PTHR22911:SF135">
    <property type="entry name" value="BLR4310 PROTEIN"/>
    <property type="match status" value="1"/>
</dbReference>
<dbReference type="InterPro" id="IPR037185">
    <property type="entry name" value="EmrE-like"/>
</dbReference>
<dbReference type="Proteomes" id="UP000216991">
    <property type="component" value="Unassembled WGS sequence"/>
</dbReference>